<feature type="coiled-coil region" evidence="4">
    <location>
        <begin position="170"/>
        <end position="197"/>
    </location>
</feature>
<proteinExistence type="predicted"/>
<dbReference type="Proteomes" id="UP000616114">
    <property type="component" value="Unassembled WGS sequence"/>
</dbReference>
<keyword evidence="2" id="KW-0418">Kinase</keyword>
<dbReference type="AlphaFoldDB" id="A0A8J2TXV9"/>
<organism evidence="8 9">
    <name type="scientific">Sediminivirga luteola</name>
    <dbReference type="NCBI Taxonomy" id="1774748"/>
    <lineage>
        <taxon>Bacteria</taxon>
        <taxon>Bacillati</taxon>
        <taxon>Actinomycetota</taxon>
        <taxon>Actinomycetes</taxon>
        <taxon>Micrococcales</taxon>
        <taxon>Brevibacteriaceae</taxon>
        <taxon>Sediminivirga</taxon>
    </lineage>
</organism>
<dbReference type="InterPro" id="IPR036890">
    <property type="entry name" value="HATPase_C_sf"/>
</dbReference>
<name>A0A8J2TXV9_9MICO</name>
<evidence type="ECO:0000256" key="2">
    <source>
        <dbReference type="ARBA" id="ARBA00022777"/>
    </source>
</evidence>
<keyword evidence="3" id="KW-0902">Two-component regulatory system</keyword>
<reference evidence="8" key="1">
    <citation type="journal article" date="2014" name="Int. J. Syst. Evol. Microbiol.">
        <title>Complete genome sequence of Corynebacterium casei LMG S-19264T (=DSM 44701T), isolated from a smear-ripened cheese.</title>
        <authorList>
            <consortium name="US DOE Joint Genome Institute (JGI-PGF)"/>
            <person name="Walter F."/>
            <person name="Albersmeier A."/>
            <person name="Kalinowski J."/>
            <person name="Ruckert C."/>
        </authorList>
    </citation>
    <scope>NUCLEOTIDE SEQUENCE</scope>
    <source>
        <strain evidence="8">CGMCC 1.12785</strain>
    </source>
</reference>
<feature type="transmembrane region" description="Helical" evidence="6">
    <location>
        <begin position="54"/>
        <end position="75"/>
    </location>
</feature>
<gene>
    <name evidence="8" type="ORF">GCM10011333_16620</name>
</gene>
<feature type="transmembrane region" description="Helical" evidence="6">
    <location>
        <begin position="149"/>
        <end position="170"/>
    </location>
</feature>
<reference evidence="8" key="2">
    <citation type="submission" date="2020-09" db="EMBL/GenBank/DDBJ databases">
        <authorList>
            <person name="Sun Q."/>
            <person name="Zhou Y."/>
        </authorList>
    </citation>
    <scope>NUCLEOTIDE SEQUENCE</scope>
    <source>
        <strain evidence="8">CGMCC 1.12785</strain>
    </source>
</reference>
<dbReference type="EMBL" id="BMFY01000006">
    <property type="protein sequence ID" value="GGA14392.1"/>
    <property type="molecule type" value="Genomic_DNA"/>
</dbReference>
<evidence type="ECO:0000256" key="6">
    <source>
        <dbReference type="SAM" id="Phobius"/>
    </source>
</evidence>
<keyword evidence="4" id="KW-0175">Coiled coil</keyword>
<dbReference type="Gene3D" id="3.30.565.10">
    <property type="entry name" value="Histidine kinase-like ATPase, C-terminal domain"/>
    <property type="match status" value="1"/>
</dbReference>
<evidence type="ECO:0000313" key="8">
    <source>
        <dbReference type="EMBL" id="GGA14392.1"/>
    </source>
</evidence>
<keyword evidence="1" id="KW-0808">Transferase</keyword>
<keyword evidence="6" id="KW-1133">Transmembrane helix</keyword>
<keyword evidence="9" id="KW-1185">Reference proteome</keyword>
<dbReference type="GO" id="GO:0000155">
    <property type="term" value="F:phosphorelay sensor kinase activity"/>
    <property type="evidence" value="ECO:0007669"/>
    <property type="project" value="InterPro"/>
</dbReference>
<comment type="caution">
    <text evidence="8">The sequence shown here is derived from an EMBL/GenBank/DDBJ whole genome shotgun (WGS) entry which is preliminary data.</text>
</comment>
<evidence type="ECO:0000256" key="4">
    <source>
        <dbReference type="SAM" id="Coils"/>
    </source>
</evidence>
<sequence length="417" mass="44720">MEDQRASGRDRAQAVAGPHRRRWEEFSGIAILVLSLGVGLLMLIVGQAPYIPRWLWAALLIGCLFATFLATSGLLTAPWHRLAYTGAVLSSWTLLLTMPNQGMIVVLLVVVAAAGSYILPMPVVLGVIALNCAVVLVHLVAHHVAPMEYLAVTAFYAIIHLASMFSTYALHRESGLRAELEQKNVELEAASVLLESSAKTAERLRISRELHDAMGHQLTVLNLELEAAGYKAHRMTGGGTEDVRAHIDRAAGVAKELLADVRATVGELRATGPGHLQAHLERLAAAVPSLDIFVEVPPRVDADEQQVQTLVRAAQEVITNTVKHAEAHELSIRLEQDAGELRMVCVNDGLAPGRIVEGHGLTGLRERLEPLGGTLTVRPSPFFTVEVVLPVAESTGPPRGPSGRALRPAAGKGAADE</sequence>
<evidence type="ECO:0000313" key="9">
    <source>
        <dbReference type="Proteomes" id="UP000616114"/>
    </source>
</evidence>
<dbReference type="SUPFAM" id="SSF55874">
    <property type="entry name" value="ATPase domain of HSP90 chaperone/DNA topoisomerase II/histidine kinase"/>
    <property type="match status" value="1"/>
</dbReference>
<evidence type="ECO:0000259" key="7">
    <source>
        <dbReference type="Pfam" id="PF07730"/>
    </source>
</evidence>
<dbReference type="RefSeq" id="WP_188550462.1">
    <property type="nucleotide sequence ID" value="NZ_BMFY01000006.1"/>
</dbReference>
<feature type="domain" description="Signal transduction histidine kinase subgroup 3 dimerisation and phosphoacceptor" evidence="7">
    <location>
        <begin position="202"/>
        <end position="271"/>
    </location>
</feature>
<feature type="transmembrane region" description="Helical" evidence="6">
    <location>
        <begin position="29"/>
        <end position="48"/>
    </location>
</feature>
<dbReference type="Gene3D" id="1.20.5.1930">
    <property type="match status" value="1"/>
</dbReference>
<dbReference type="GO" id="GO:0016020">
    <property type="term" value="C:membrane"/>
    <property type="evidence" value="ECO:0007669"/>
    <property type="project" value="InterPro"/>
</dbReference>
<keyword evidence="6" id="KW-0812">Transmembrane</keyword>
<dbReference type="InterPro" id="IPR011712">
    <property type="entry name" value="Sig_transdc_His_kin_sub3_dim/P"/>
</dbReference>
<evidence type="ECO:0000256" key="3">
    <source>
        <dbReference type="ARBA" id="ARBA00023012"/>
    </source>
</evidence>
<dbReference type="Pfam" id="PF07730">
    <property type="entry name" value="HisKA_3"/>
    <property type="match status" value="1"/>
</dbReference>
<evidence type="ECO:0000256" key="5">
    <source>
        <dbReference type="SAM" id="MobiDB-lite"/>
    </source>
</evidence>
<dbReference type="CDD" id="cd16917">
    <property type="entry name" value="HATPase_UhpB-NarQ-NarX-like"/>
    <property type="match status" value="1"/>
</dbReference>
<accession>A0A8J2TXV9</accession>
<dbReference type="GO" id="GO:0046983">
    <property type="term" value="F:protein dimerization activity"/>
    <property type="evidence" value="ECO:0007669"/>
    <property type="project" value="InterPro"/>
</dbReference>
<feature type="transmembrane region" description="Helical" evidence="6">
    <location>
        <begin position="104"/>
        <end position="137"/>
    </location>
</feature>
<dbReference type="InterPro" id="IPR050482">
    <property type="entry name" value="Sensor_HK_TwoCompSys"/>
</dbReference>
<protein>
    <recommendedName>
        <fullName evidence="7">Signal transduction histidine kinase subgroup 3 dimerisation and phosphoacceptor domain-containing protein</fullName>
    </recommendedName>
</protein>
<dbReference type="PANTHER" id="PTHR24421">
    <property type="entry name" value="NITRATE/NITRITE SENSOR PROTEIN NARX-RELATED"/>
    <property type="match status" value="1"/>
</dbReference>
<keyword evidence="6" id="KW-0472">Membrane</keyword>
<feature type="region of interest" description="Disordered" evidence="5">
    <location>
        <begin position="392"/>
        <end position="417"/>
    </location>
</feature>
<dbReference type="PANTHER" id="PTHR24421:SF59">
    <property type="entry name" value="OXYGEN SENSOR HISTIDINE KINASE NREB"/>
    <property type="match status" value="1"/>
</dbReference>
<evidence type="ECO:0000256" key="1">
    <source>
        <dbReference type="ARBA" id="ARBA00022679"/>
    </source>
</evidence>